<feature type="transmembrane region" description="Helical" evidence="1">
    <location>
        <begin position="31"/>
        <end position="55"/>
    </location>
</feature>
<dbReference type="GeneID" id="70190787"/>
<evidence type="ECO:0000313" key="3">
    <source>
        <dbReference type="Proteomes" id="UP000756346"/>
    </source>
</evidence>
<proteinExistence type="predicted"/>
<dbReference type="RefSeq" id="XP_046006367.1">
    <property type="nucleotide sequence ID" value="XM_046161241.1"/>
</dbReference>
<keyword evidence="3" id="KW-1185">Reference proteome</keyword>
<evidence type="ECO:0000256" key="1">
    <source>
        <dbReference type="SAM" id="Phobius"/>
    </source>
</evidence>
<dbReference type="Proteomes" id="UP000756346">
    <property type="component" value="Unassembled WGS sequence"/>
</dbReference>
<protein>
    <submittedName>
        <fullName evidence="2">Uncharacterized protein</fullName>
    </submittedName>
</protein>
<keyword evidence="1" id="KW-0472">Membrane</keyword>
<evidence type="ECO:0000313" key="2">
    <source>
        <dbReference type="EMBL" id="KAH7018100.1"/>
    </source>
</evidence>
<gene>
    <name evidence="2" type="ORF">B0I36DRAFT_388371</name>
</gene>
<keyword evidence="1" id="KW-0812">Transmembrane</keyword>
<dbReference type="EMBL" id="JAGTJQ010000011">
    <property type="protein sequence ID" value="KAH7018100.1"/>
    <property type="molecule type" value="Genomic_DNA"/>
</dbReference>
<feature type="transmembrane region" description="Helical" evidence="1">
    <location>
        <begin position="75"/>
        <end position="93"/>
    </location>
</feature>
<sequence>MALWSSDLSFRYLGLVINILYFKTQTRLQTLVLIGAVLFWLQTMWTLALNIVAFLPVQIQYGINSLNEQNLAQSIGFYYLNFVALVLLYAAAVKSAIGLWTAAGTVPSTISPSPAIATGFTRQPFDELDGNPRFQQQHKAELAAKSEPVAPAEMQQQWQQQYYQPSGHAAQGPMMAQAPSNGQWAVHEAPTYYYQPSQAVEIGAPVWSVTGTELAGSQVDRRWELPSPPLHAVAR</sequence>
<comment type="caution">
    <text evidence="2">The sequence shown here is derived from an EMBL/GenBank/DDBJ whole genome shotgun (WGS) entry which is preliminary data.</text>
</comment>
<dbReference type="AlphaFoldDB" id="A0A9P8XUF4"/>
<accession>A0A9P8XUF4</accession>
<name>A0A9P8XUF4_9PEZI</name>
<organism evidence="2 3">
    <name type="scientific">Microdochium trichocladiopsis</name>
    <dbReference type="NCBI Taxonomy" id="1682393"/>
    <lineage>
        <taxon>Eukaryota</taxon>
        <taxon>Fungi</taxon>
        <taxon>Dikarya</taxon>
        <taxon>Ascomycota</taxon>
        <taxon>Pezizomycotina</taxon>
        <taxon>Sordariomycetes</taxon>
        <taxon>Xylariomycetidae</taxon>
        <taxon>Xylariales</taxon>
        <taxon>Microdochiaceae</taxon>
        <taxon>Microdochium</taxon>
    </lineage>
</organism>
<reference evidence="2" key="1">
    <citation type="journal article" date="2021" name="Nat. Commun.">
        <title>Genetic determinants of endophytism in the Arabidopsis root mycobiome.</title>
        <authorList>
            <person name="Mesny F."/>
            <person name="Miyauchi S."/>
            <person name="Thiergart T."/>
            <person name="Pickel B."/>
            <person name="Atanasova L."/>
            <person name="Karlsson M."/>
            <person name="Huettel B."/>
            <person name="Barry K.W."/>
            <person name="Haridas S."/>
            <person name="Chen C."/>
            <person name="Bauer D."/>
            <person name="Andreopoulos W."/>
            <person name="Pangilinan J."/>
            <person name="LaButti K."/>
            <person name="Riley R."/>
            <person name="Lipzen A."/>
            <person name="Clum A."/>
            <person name="Drula E."/>
            <person name="Henrissat B."/>
            <person name="Kohler A."/>
            <person name="Grigoriev I.V."/>
            <person name="Martin F.M."/>
            <person name="Hacquard S."/>
        </authorList>
    </citation>
    <scope>NUCLEOTIDE SEQUENCE</scope>
    <source>
        <strain evidence="2">MPI-CAGE-CH-0230</strain>
    </source>
</reference>
<keyword evidence="1" id="KW-1133">Transmembrane helix</keyword>